<evidence type="ECO:0000313" key="5">
    <source>
        <dbReference type="WBParaSite" id="SSLN_0000821601-mRNA-1"/>
    </source>
</evidence>
<dbReference type="AlphaFoldDB" id="A0A183SUL7"/>
<proteinExistence type="predicted"/>
<dbReference type="PANTHER" id="PTHR21301">
    <property type="entry name" value="REVERSE TRANSCRIPTASE"/>
    <property type="match status" value="1"/>
</dbReference>
<feature type="region of interest" description="Disordered" evidence="1">
    <location>
        <begin position="346"/>
        <end position="365"/>
    </location>
</feature>
<organism evidence="5">
    <name type="scientific">Schistocephalus solidus</name>
    <name type="common">Tapeworm</name>
    <dbReference type="NCBI Taxonomy" id="70667"/>
    <lineage>
        <taxon>Eukaryota</taxon>
        <taxon>Metazoa</taxon>
        <taxon>Spiralia</taxon>
        <taxon>Lophotrochozoa</taxon>
        <taxon>Platyhelminthes</taxon>
        <taxon>Cestoda</taxon>
        <taxon>Eucestoda</taxon>
        <taxon>Diphyllobothriidea</taxon>
        <taxon>Diphyllobothriidae</taxon>
        <taxon>Schistocephalus</taxon>
    </lineage>
</organism>
<feature type="region of interest" description="Disordered" evidence="1">
    <location>
        <begin position="274"/>
        <end position="296"/>
    </location>
</feature>
<evidence type="ECO:0000313" key="3">
    <source>
        <dbReference type="EMBL" id="VDL94300.1"/>
    </source>
</evidence>
<reference evidence="5" key="1">
    <citation type="submission" date="2016-06" db="UniProtKB">
        <authorList>
            <consortium name="WormBaseParasite"/>
        </authorList>
    </citation>
    <scope>IDENTIFICATION</scope>
</reference>
<evidence type="ECO:0000259" key="2">
    <source>
        <dbReference type="Pfam" id="PF26215"/>
    </source>
</evidence>
<name>A0A183SUL7_SCHSO</name>
<dbReference type="PANTHER" id="PTHR21301:SF10">
    <property type="entry name" value="REVERSE TRANSCRIPTASE DOMAIN-CONTAINING PROTEIN"/>
    <property type="match status" value="1"/>
</dbReference>
<keyword evidence="4" id="KW-1185">Reference proteome</keyword>
<sequence length="413" mass="47018">MIELGIPIWPVVPLSGAPTFHLAKLLFRNLWSLTSDATTTVCSANQFLQQLQGVKITPDEIMVSFDVTSPFTSIPQGLAVDTVNELLERRYNETEETVKRRYLIQLLKFCQKTYFTFEGTTHEQVKRMPEAVLRKVETLVFAKYKPKFWTRYVDDTFVIIERKMVKEFHESLNSIFPDIHFTMEVEVNNQLPFLDVLVHREPSGDLKTTMYRKATSTRQILSYHSKHPLCHKRICLRTPYKRTETHCSEPGERKAELRYLQRLFMANGYPATESNVADSAGKAEGQRPNSQRYDSGHTFAFQNSEILGRESDRVARKTIDAWYTGTTSINRCVTLPTAYQALRTQLHDQKSQREHGPNVHPNKGESIADTHAIATQPRPDEGTVIASASSTNYSAVANTYGGEITTWGGSFGR</sequence>
<dbReference type="Pfam" id="PF26215">
    <property type="entry name" value="HTH_animal"/>
    <property type="match status" value="1"/>
</dbReference>
<evidence type="ECO:0000256" key="1">
    <source>
        <dbReference type="SAM" id="MobiDB-lite"/>
    </source>
</evidence>
<dbReference type="InterPro" id="IPR058912">
    <property type="entry name" value="HTH_animal"/>
</dbReference>
<accession>A0A183SUL7</accession>
<evidence type="ECO:0000313" key="4">
    <source>
        <dbReference type="Proteomes" id="UP000275846"/>
    </source>
</evidence>
<dbReference type="Proteomes" id="UP000275846">
    <property type="component" value="Unassembled WGS sequence"/>
</dbReference>
<dbReference type="WBParaSite" id="SSLN_0000821601-mRNA-1">
    <property type="protein sequence ID" value="SSLN_0000821601-mRNA-1"/>
    <property type="gene ID" value="SSLN_0000821601"/>
</dbReference>
<dbReference type="EMBL" id="UYSU01034375">
    <property type="protein sequence ID" value="VDL94300.1"/>
    <property type="molecule type" value="Genomic_DNA"/>
</dbReference>
<reference evidence="3 4" key="2">
    <citation type="submission" date="2018-11" db="EMBL/GenBank/DDBJ databases">
        <authorList>
            <consortium name="Pathogen Informatics"/>
        </authorList>
    </citation>
    <scope>NUCLEOTIDE SEQUENCE [LARGE SCALE GENOMIC DNA]</scope>
    <source>
        <strain evidence="3 4">NST_G2</strain>
    </source>
</reference>
<dbReference type="OrthoDB" id="6143221at2759"/>
<gene>
    <name evidence="3" type="ORF">SSLN_LOCUS7915</name>
</gene>
<feature type="domain" description="Helix-turn-helix" evidence="2">
    <location>
        <begin position="219"/>
        <end position="271"/>
    </location>
</feature>
<protein>
    <submittedName>
        <fullName evidence="5">Reverse transcriptase domain-containing protein</fullName>
    </submittedName>
</protein>